<dbReference type="EC" id="2.7.9.2" evidence="6"/>
<sequence>MSYQKEQPQTNTPSGLNVGNVLPSFVEQVPASSLYVSISELIMEKVFFHPGFSAEEWELDPVETEAIQALLGEQTPDEFFVSTLVESITSSITPEHSSICVELNDATSYEMSALLGGKVEADEINPQLGLRGVSRFSSESYQACFALECEVIKTLRSQGHDVAIVVPCVRALSDAAKIIDRLAERGLPRGLNGLKVLFACDTPSAVLLSERLLHYFDGLVLKLESLTQLTLGVDLQHDELAHLYDPQNEAVLALVKQGILACQNVNKPASILVDNVSELPLLTELLQDESHVTVFPVSE</sequence>
<keyword evidence="6" id="KW-0808">Transferase</keyword>
<reference evidence="6 7" key="2">
    <citation type="submission" date="2014-09" db="EMBL/GenBank/DDBJ databases">
        <authorList>
            <consortium name="NBRP consortium"/>
            <person name="Sawabe T."/>
            <person name="Meirelles P."/>
            <person name="Nakanishi M."/>
            <person name="Sayaka M."/>
            <person name="Hattori M."/>
            <person name="Ohkuma M."/>
        </authorList>
    </citation>
    <scope>NUCLEOTIDE SEQUENCE [LARGE SCALE GENOMIC DNA]</scope>
    <source>
        <strain evidence="6 7">JCM 19240</strain>
    </source>
</reference>
<keyword evidence="3" id="KW-0547">Nucleotide-binding</keyword>
<dbReference type="GO" id="GO:0005524">
    <property type="term" value="F:ATP binding"/>
    <property type="evidence" value="ECO:0007669"/>
    <property type="project" value="UniProtKB-KW"/>
</dbReference>
<organism evidence="6 7">
    <name type="scientific">Vibrio maritimus</name>
    <dbReference type="NCBI Taxonomy" id="990268"/>
    <lineage>
        <taxon>Bacteria</taxon>
        <taxon>Pseudomonadati</taxon>
        <taxon>Pseudomonadota</taxon>
        <taxon>Gammaproteobacteria</taxon>
        <taxon>Vibrionales</taxon>
        <taxon>Vibrionaceae</taxon>
        <taxon>Vibrio</taxon>
    </lineage>
</organism>
<dbReference type="Proteomes" id="UP000029224">
    <property type="component" value="Unassembled WGS sequence"/>
</dbReference>
<evidence type="ECO:0000256" key="1">
    <source>
        <dbReference type="ARBA" id="ARBA00007837"/>
    </source>
</evidence>
<dbReference type="PANTHER" id="PTHR43030:SF1">
    <property type="entry name" value="PHOSPHOENOLPYRUVATE SYNTHASE"/>
    <property type="match status" value="1"/>
</dbReference>
<dbReference type="InterPro" id="IPR000121">
    <property type="entry name" value="PEP_util_C"/>
</dbReference>
<comment type="similarity">
    <text evidence="1">Belongs to the PEP-utilizing enzyme family.</text>
</comment>
<accession>A0A090T6L7</accession>
<feature type="domain" description="PEP-utilising enzyme C-terminal" evidence="5">
    <location>
        <begin position="115"/>
        <end position="271"/>
    </location>
</feature>
<keyword evidence="2" id="KW-0479">Metal-binding</keyword>
<dbReference type="Gene3D" id="3.20.20.60">
    <property type="entry name" value="Phosphoenolpyruvate-binding domains"/>
    <property type="match status" value="1"/>
</dbReference>
<dbReference type="InterPro" id="IPR040442">
    <property type="entry name" value="Pyrv_kinase-like_dom_sf"/>
</dbReference>
<dbReference type="GO" id="GO:0046872">
    <property type="term" value="F:metal ion binding"/>
    <property type="evidence" value="ECO:0007669"/>
    <property type="project" value="UniProtKB-KW"/>
</dbReference>
<evidence type="ECO:0000256" key="2">
    <source>
        <dbReference type="ARBA" id="ARBA00022723"/>
    </source>
</evidence>
<dbReference type="PANTHER" id="PTHR43030">
    <property type="entry name" value="PHOSPHOENOLPYRUVATE SYNTHASE"/>
    <property type="match status" value="1"/>
</dbReference>
<evidence type="ECO:0000256" key="4">
    <source>
        <dbReference type="ARBA" id="ARBA00022840"/>
    </source>
</evidence>
<dbReference type="Pfam" id="PF02896">
    <property type="entry name" value="PEP-utilizers_C"/>
    <property type="match status" value="1"/>
</dbReference>
<evidence type="ECO:0000256" key="3">
    <source>
        <dbReference type="ARBA" id="ARBA00022741"/>
    </source>
</evidence>
<name>A0A090T6L7_9VIBR</name>
<evidence type="ECO:0000313" key="6">
    <source>
        <dbReference type="EMBL" id="GAL34399.1"/>
    </source>
</evidence>
<keyword evidence="6" id="KW-0670">Pyruvate</keyword>
<protein>
    <submittedName>
        <fullName evidence="6">Phosphoenolpyruvate synthase</fullName>
        <ecNumber evidence="6">2.7.9.2</ecNumber>
    </submittedName>
</protein>
<dbReference type="AlphaFoldDB" id="A0A090T6L7"/>
<keyword evidence="7" id="KW-1185">Reference proteome</keyword>
<dbReference type="OrthoDB" id="5854851at2"/>
<comment type="caution">
    <text evidence="6">The sequence shown here is derived from an EMBL/GenBank/DDBJ whole genome shotgun (WGS) entry which is preliminary data.</text>
</comment>
<dbReference type="InterPro" id="IPR006319">
    <property type="entry name" value="PEP_synth"/>
</dbReference>
<evidence type="ECO:0000259" key="5">
    <source>
        <dbReference type="Pfam" id="PF02896"/>
    </source>
</evidence>
<dbReference type="EMBL" id="BBMT01000004">
    <property type="protein sequence ID" value="GAL34399.1"/>
    <property type="molecule type" value="Genomic_DNA"/>
</dbReference>
<keyword evidence="4" id="KW-0067">ATP-binding</keyword>
<proteinExistence type="inferred from homology"/>
<reference evidence="6 7" key="1">
    <citation type="submission" date="2014-09" db="EMBL/GenBank/DDBJ databases">
        <title>Vibrio maritimus JCM 19240. (C210) whole genome shotgun sequence.</title>
        <authorList>
            <person name="Sawabe T."/>
            <person name="Meirelles P."/>
            <person name="Nakanishi M."/>
            <person name="Sayaka M."/>
            <person name="Hattori M."/>
            <person name="Ohkuma M."/>
        </authorList>
    </citation>
    <scope>NUCLEOTIDE SEQUENCE [LARGE SCALE GENOMIC DNA]</scope>
    <source>
        <strain evidence="6 7">JCM 19240</strain>
    </source>
</reference>
<dbReference type="InterPro" id="IPR015813">
    <property type="entry name" value="Pyrv/PenolPyrv_kinase-like_dom"/>
</dbReference>
<dbReference type="GO" id="GO:0008986">
    <property type="term" value="F:pyruvate, water dikinase activity"/>
    <property type="evidence" value="ECO:0007669"/>
    <property type="project" value="UniProtKB-EC"/>
</dbReference>
<gene>
    <name evidence="6" type="ORF">JCM19240_1307</name>
</gene>
<dbReference type="SUPFAM" id="SSF51621">
    <property type="entry name" value="Phosphoenolpyruvate/pyruvate domain"/>
    <property type="match status" value="1"/>
</dbReference>
<evidence type="ECO:0000313" key="7">
    <source>
        <dbReference type="Proteomes" id="UP000029224"/>
    </source>
</evidence>